<dbReference type="PANTHER" id="PTHR30189:SF1">
    <property type="entry name" value="LPS-ASSEMBLY PROTEIN LPTD"/>
    <property type="match status" value="1"/>
</dbReference>
<comment type="subunit">
    <text evidence="2">Component of the lipopolysaccharide transport and assembly complex. Interacts with LptE and LptA.</text>
</comment>
<name>A0A7D9H3Y5_9GAMM</name>
<gene>
    <name evidence="2 5" type="primary">lptD</name>
    <name evidence="5" type="ORF">JTBM06_V1_100008</name>
</gene>
<protein>
    <recommendedName>
        <fullName evidence="2">LPS-assembly protein LptD</fullName>
    </recommendedName>
</protein>
<comment type="function">
    <text evidence="2">Together with LptE, is involved in the assembly of lipopolysaccharide (LPS) at the surface of the outer membrane.</text>
</comment>
<comment type="caution">
    <text evidence="2">Lacks conserved residue(s) required for the propagation of feature annotation.</text>
</comment>
<keyword evidence="2" id="KW-0472">Membrane</keyword>
<reference evidence="5" key="1">
    <citation type="submission" date="2019-07" db="EMBL/GenBank/DDBJ databases">
        <authorList>
            <person name="Weber M."/>
            <person name="Kostadinov I."/>
            <person name="Kostadinov D I."/>
        </authorList>
    </citation>
    <scope>NUCLEOTIDE SEQUENCE</scope>
    <source>
        <strain evidence="5">Gfbio:sag-sample-m06:053724c1-46a9-4a36-b237-ea2bf867836b</strain>
    </source>
</reference>
<comment type="similarity">
    <text evidence="2">Belongs to the LptD family.</text>
</comment>
<comment type="subcellular location">
    <subcellularLocation>
        <location evidence="2">Cell outer membrane</location>
    </subcellularLocation>
</comment>
<dbReference type="GO" id="GO:0043165">
    <property type="term" value="P:Gram-negative-bacterium-type cell outer membrane assembly"/>
    <property type="evidence" value="ECO:0007669"/>
    <property type="project" value="UniProtKB-UniRule"/>
</dbReference>
<keyword evidence="1 2" id="KW-0998">Cell outer membrane</keyword>
<keyword evidence="2" id="KW-0732">Signal</keyword>
<dbReference type="InterPro" id="IPR050218">
    <property type="entry name" value="LptD"/>
</dbReference>
<feature type="region of interest" description="Disordered" evidence="3">
    <location>
        <begin position="1"/>
        <end position="20"/>
    </location>
</feature>
<feature type="domain" description="LptD C-terminal" evidence="4">
    <location>
        <begin position="279"/>
        <end position="639"/>
    </location>
</feature>
<evidence type="ECO:0000256" key="1">
    <source>
        <dbReference type="ARBA" id="ARBA00023237"/>
    </source>
</evidence>
<dbReference type="GO" id="GO:0015920">
    <property type="term" value="P:lipopolysaccharide transport"/>
    <property type="evidence" value="ECO:0007669"/>
    <property type="project" value="InterPro"/>
</dbReference>
<proteinExistence type="inferred from homology"/>
<dbReference type="EMBL" id="LR633967">
    <property type="protein sequence ID" value="VUX55748.1"/>
    <property type="molecule type" value="Genomic_DNA"/>
</dbReference>
<evidence type="ECO:0000256" key="3">
    <source>
        <dbReference type="SAM" id="MobiDB-lite"/>
    </source>
</evidence>
<dbReference type="GO" id="GO:1990351">
    <property type="term" value="C:transporter complex"/>
    <property type="evidence" value="ECO:0007669"/>
    <property type="project" value="TreeGrafter"/>
</dbReference>
<dbReference type="InterPro" id="IPR007543">
    <property type="entry name" value="LptD_C"/>
</dbReference>
<sequence>MISPAKAQEGAACESPSARESARGSLLEQYGVGDPDVIELQAGEFEAALGVNPTASMSGGVLLRRGERLAGADAARYDPVQRALHLTGGVRYEDPDSLILSDSAEFGYDSGQIRFEGAKFEVGQGSARGEAEILEINQDGRLRLTEVSYTTCPPDSNDWMIEAGEIELNSHDGVGVARGARLRFQGVTIFYSPYLSFPITDARKSGLLTPEIGSTGRSGNELSIPYYWNIAENYDLTFTPRLLTERGLQIGTKFRYLLQNSEGELEAEYLPDDEEFNDDRYQIRYEHQTLFANGWRNQIDIRDVSDNQYFEDLGGSLSAASITHLNRSVAFDYFSENWTLLGRVQDYQTIDSAILPEDEPYQRLPQIYARGYWPDNVLGLTYGLDAEMVYFDRDVGVTGWRFNAAPEISLPFENPGWFVTPAVGVDFTHYVLENTLVGQDEKPNRTVPTASLDAGLYLERQMKSNKQRVQTLEPRLLYVHVPHREQSGLPVFDTIVPDLNLVQLYRKNRFLGVDRIADTDQLSVGITSRIIDWNTGRELMSATIGQALDLSDQRVTLPGEPVNLSDSSDYIAELRFFVYDNFNFNLGHQWSRDGGTTQSEARLQYRPNPNKILNFAYRFRRQLLEQGDISWSWPLSQSWNFVGRYNYSFRDNEVLEEFYGLEFESCCWGLRLVARRFISTRDGTRDTLIGLQLVLKGMSSVGTKADRLLERGILGYSSTL</sequence>
<evidence type="ECO:0000259" key="4">
    <source>
        <dbReference type="Pfam" id="PF04453"/>
    </source>
</evidence>
<dbReference type="HAMAP" id="MF_01411">
    <property type="entry name" value="LPS_assembly_LptD"/>
    <property type="match status" value="1"/>
</dbReference>
<dbReference type="Pfam" id="PF04453">
    <property type="entry name" value="LptD"/>
    <property type="match status" value="1"/>
</dbReference>
<dbReference type="AlphaFoldDB" id="A0A7D9H3Y5"/>
<dbReference type="InterPro" id="IPR020889">
    <property type="entry name" value="LipoPS_assembly_LptD"/>
</dbReference>
<evidence type="ECO:0000256" key="2">
    <source>
        <dbReference type="HAMAP-Rule" id="MF_01411"/>
    </source>
</evidence>
<accession>A0A7D9H3Y5</accession>
<dbReference type="PANTHER" id="PTHR30189">
    <property type="entry name" value="LPS-ASSEMBLY PROTEIN"/>
    <property type="match status" value="1"/>
</dbReference>
<organism evidence="5">
    <name type="scientific">uncultured Woeseiaceae bacterium</name>
    <dbReference type="NCBI Taxonomy" id="1983305"/>
    <lineage>
        <taxon>Bacteria</taxon>
        <taxon>Pseudomonadati</taxon>
        <taxon>Pseudomonadota</taxon>
        <taxon>Gammaproteobacteria</taxon>
        <taxon>Woeseiales</taxon>
        <taxon>Woeseiaceae</taxon>
        <taxon>environmental samples</taxon>
    </lineage>
</organism>
<dbReference type="GO" id="GO:0009279">
    <property type="term" value="C:cell outer membrane"/>
    <property type="evidence" value="ECO:0007669"/>
    <property type="project" value="UniProtKB-SubCell"/>
</dbReference>
<evidence type="ECO:0000313" key="5">
    <source>
        <dbReference type="EMBL" id="VUX55748.1"/>
    </source>
</evidence>